<dbReference type="GO" id="GO:0005886">
    <property type="term" value="C:plasma membrane"/>
    <property type="evidence" value="ECO:0007669"/>
    <property type="project" value="UniProtKB-SubCell"/>
</dbReference>
<feature type="transmembrane region" description="Helical" evidence="7">
    <location>
        <begin position="23"/>
        <end position="43"/>
    </location>
</feature>
<dbReference type="AlphaFoldDB" id="A0A9Q7AJE0"/>
<feature type="domain" description="MacB-like periplasmic core" evidence="9">
    <location>
        <begin position="22"/>
        <end position="248"/>
    </location>
</feature>
<evidence type="ECO:0000256" key="1">
    <source>
        <dbReference type="ARBA" id="ARBA00004651"/>
    </source>
</evidence>
<dbReference type="Proteomes" id="UP000671879">
    <property type="component" value="Chromosome"/>
</dbReference>
<evidence type="ECO:0000313" key="11">
    <source>
        <dbReference type="Proteomes" id="UP000671879"/>
    </source>
</evidence>
<evidence type="ECO:0000256" key="6">
    <source>
        <dbReference type="ARBA" id="ARBA00038076"/>
    </source>
</evidence>
<sequence>MVPFVEILRIALRALRANKLRSALTMLGIVIGVAAVIAMFAVGNGANRQIEERIAAMGSHLLLVFPGAVTSSGRSFGSGTASPLTLDDARAIAAELPSVAAVAPRLNGVAQLVFGNANWSTSVQGTSPEMLSIRAWDLERGRNLTESDLRSSAKVCLLGQTVARQLFGGLDPIDQVIRINKVPMRVVGLLATKGSSAQGSDQDDTVFVPVTTAQKRLFGSSTPGRVQSIFVQASSAEALVSAEREVTALLAQRRRIRPGQENDFSVRNLSEIMDAARESTQVMSLLLASIASVSLLVGGIGIMNIMLVSVTERTREIGIRMALGARTADVLVQFLMEALIMSLLGGAMGIALGGGGAFLISRFAGWVTVISSFSVGLAFGFSAFIGVFFGFYPAWKASRLSPIEALRYE</sequence>
<evidence type="ECO:0000256" key="4">
    <source>
        <dbReference type="ARBA" id="ARBA00022989"/>
    </source>
</evidence>
<comment type="similarity">
    <text evidence="6">Belongs to the ABC-4 integral membrane protein family.</text>
</comment>
<feature type="transmembrane region" description="Helical" evidence="7">
    <location>
        <begin position="331"/>
        <end position="360"/>
    </location>
</feature>
<dbReference type="InterPro" id="IPR025857">
    <property type="entry name" value="MacB_PCD"/>
</dbReference>
<dbReference type="InterPro" id="IPR050250">
    <property type="entry name" value="Macrolide_Exporter_MacB"/>
</dbReference>
<evidence type="ECO:0000313" key="10">
    <source>
        <dbReference type="EMBL" id="QTX32750.1"/>
    </source>
</evidence>
<dbReference type="EMBL" id="CP072943">
    <property type="protein sequence ID" value="QTX32750.1"/>
    <property type="molecule type" value="Genomic_DNA"/>
</dbReference>
<dbReference type="PANTHER" id="PTHR30572">
    <property type="entry name" value="MEMBRANE COMPONENT OF TRANSPORTER-RELATED"/>
    <property type="match status" value="1"/>
</dbReference>
<dbReference type="KEGG" id="aram:KAR29_02095"/>
<feature type="domain" description="ABC3 transporter permease C-terminal" evidence="8">
    <location>
        <begin position="289"/>
        <end position="402"/>
    </location>
</feature>
<dbReference type="Pfam" id="PF02687">
    <property type="entry name" value="FtsX"/>
    <property type="match status" value="1"/>
</dbReference>
<dbReference type="InterPro" id="IPR003838">
    <property type="entry name" value="ABC3_permease_C"/>
</dbReference>
<reference evidence="11" key="1">
    <citation type="submission" date="2021-04" db="EMBL/GenBank/DDBJ databases">
        <title>A novel Synergistetes isolate from a pyrite-forming mixed culture.</title>
        <authorList>
            <person name="Bunk B."/>
            <person name="Sproer C."/>
            <person name="Spring S."/>
            <person name="Pester M."/>
        </authorList>
    </citation>
    <scope>NUCLEOTIDE SEQUENCE [LARGE SCALE GENOMIC DNA]</scope>
    <source>
        <strain evidence="11">J.5.4.2-T.3.5.2</strain>
    </source>
</reference>
<organism evidence="10 11">
    <name type="scientific">Aminithiophilus ramosus</name>
    <dbReference type="NCBI Taxonomy" id="3029084"/>
    <lineage>
        <taxon>Bacteria</taxon>
        <taxon>Thermotogati</taxon>
        <taxon>Synergistota</taxon>
        <taxon>Synergistia</taxon>
        <taxon>Synergistales</taxon>
        <taxon>Aminithiophilaceae</taxon>
        <taxon>Aminithiophilus</taxon>
    </lineage>
</organism>
<feature type="transmembrane region" description="Helical" evidence="7">
    <location>
        <begin position="366"/>
        <end position="392"/>
    </location>
</feature>
<dbReference type="GO" id="GO:0022857">
    <property type="term" value="F:transmembrane transporter activity"/>
    <property type="evidence" value="ECO:0007669"/>
    <property type="project" value="TreeGrafter"/>
</dbReference>
<keyword evidence="11" id="KW-1185">Reference proteome</keyword>
<keyword evidence="5 7" id="KW-0472">Membrane</keyword>
<evidence type="ECO:0000256" key="5">
    <source>
        <dbReference type="ARBA" id="ARBA00023136"/>
    </source>
</evidence>
<feature type="transmembrane region" description="Helical" evidence="7">
    <location>
        <begin position="285"/>
        <end position="310"/>
    </location>
</feature>
<evidence type="ECO:0000256" key="3">
    <source>
        <dbReference type="ARBA" id="ARBA00022692"/>
    </source>
</evidence>
<proteinExistence type="inferred from homology"/>
<evidence type="ECO:0000259" key="8">
    <source>
        <dbReference type="Pfam" id="PF02687"/>
    </source>
</evidence>
<protein>
    <submittedName>
        <fullName evidence="10">ABC transporter permease</fullName>
    </submittedName>
</protein>
<gene>
    <name evidence="10" type="ORF">KAR29_02095</name>
</gene>
<dbReference type="Pfam" id="PF12704">
    <property type="entry name" value="MacB_PCD"/>
    <property type="match status" value="1"/>
</dbReference>
<accession>A0A9Q7AJE0</accession>
<evidence type="ECO:0000259" key="9">
    <source>
        <dbReference type="Pfam" id="PF12704"/>
    </source>
</evidence>
<name>A0A9Q7AJE0_9BACT</name>
<keyword evidence="3 7" id="KW-0812">Transmembrane</keyword>
<dbReference type="PANTHER" id="PTHR30572:SF4">
    <property type="entry name" value="ABC TRANSPORTER PERMEASE YTRF"/>
    <property type="match status" value="1"/>
</dbReference>
<evidence type="ECO:0000256" key="7">
    <source>
        <dbReference type="SAM" id="Phobius"/>
    </source>
</evidence>
<evidence type="ECO:0000256" key="2">
    <source>
        <dbReference type="ARBA" id="ARBA00022475"/>
    </source>
</evidence>
<keyword evidence="4 7" id="KW-1133">Transmembrane helix</keyword>
<dbReference type="RefSeq" id="WP_274374003.1">
    <property type="nucleotide sequence ID" value="NZ_CP072943.1"/>
</dbReference>
<keyword evidence="2" id="KW-1003">Cell membrane</keyword>
<comment type="subcellular location">
    <subcellularLocation>
        <location evidence="1">Cell membrane</location>
        <topology evidence="1">Multi-pass membrane protein</topology>
    </subcellularLocation>
</comment>